<sequence length="180" mass="20405">MELQKNKEIVESPLKRLQPSRLTKNTSTCKKTENASKNKTPSKDTNNETLPSTPRRISLWKPCNSPNHRQLSTIDENGKENILLKKEDSECPPAVKRTRRRSVSASNTNDVNIEPRITRRSLRSQSESILCVQSPLPEIKEVPKPECLQFNNVVNKQIDAIATSPNITKNNINNFCGKKM</sequence>
<dbReference type="EMBL" id="GEDC01025849">
    <property type="protein sequence ID" value="JAS11449.1"/>
    <property type="molecule type" value="Transcribed_RNA"/>
</dbReference>
<feature type="compositionally biased region" description="Basic and acidic residues" evidence="1">
    <location>
        <begin position="1"/>
        <end position="14"/>
    </location>
</feature>
<feature type="compositionally biased region" description="Polar residues" evidence="1">
    <location>
        <begin position="20"/>
        <end position="29"/>
    </location>
</feature>
<feature type="region of interest" description="Disordered" evidence="1">
    <location>
        <begin position="1"/>
        <end position="55"/>
    </location>
</feature>
<gene>
    <name evidence="2" type="ORF">g.16040</name>
</gene>
<protein>
    <submittedName>
        <fullName evidence="2">Uncharacterized protein</fullName>
    </submittedName>
</protein>
<accession>A0A1B6CDC5</accession>
<organism evidence="2">
    <name type="scientific">Clastoptera arizonana</name>
    <name type="common">Arizona spittle bug</name>
    <dbReference type="NCBI Taxonomy" id="38151"/>
    <lineage>
        <taxon>Eukaryota</taxon>
        <taxon>Metazoa</taxon>
        <taxon>Ecdysozoa</taxon>
        <taxon>Arthropoda</taxon>
        <taxon>Hexapoda</taxon>
        <taxon>Insecta</taxon>
        <taxon>Pterygota</taxon>
        <taxon>Neoptera</taxon>
        <taxon>Paraneoptera</taxon>
        <taxon>Hemiptera</taxon>
        <taxon>Auchenorrhyncha</taxon>
        <taxon>Cercopoidea</taxon>
        <taxon>Clastopteridae</taxon>
        <taxon>Clastoptera</taxon>
    </lineage>
</organism>
<evidence type="ECO:0000256" key="1">
    <source>
        <dbReference type="SAM" id="MobiDB-lite"/>
    </source>
</evidence>
<reference evidence="2" key="1">
    <citation type="submission" date="2015-12" db="EMBL/GenBank/DDBJ databases">
        <title>De novo transcriptome assembly of four potential Pierce s Disease insect vectors from Arizona vineyards.</title>
        <authorList>
            <person name="Tassone E.E."/>
        </authorList>
    </citation>
    <scope>NUCLEOTIDE SEQUENCE</scope>
</reference>
<evidence type="ECO:0000313" key="2">
    <source>
        <dbReference type="EMBL" id="JAS11449.1"/>
    </source>
</evidence>
<name>A0A1B6CDC5_9HEMI</name>
<dbReference type="AlphaFoldDB" id="A0A1B6CDC5"/>
<proteinExistence type="predicted"/>
<feature type="compositionally biased region" description="Basic and acidic residues" evidence="1">
    <location>
        <begin position="30"/>
        <end position="46"/>
    </location>
</feature>